<dbReference type="Pfam" id="PF17885">
    <property type="entry name" value="Smoa_sbd"/>
    <property type="match status" value="1"/>
</dbReference>
<evidence type="ECO:0000259" key="1">
    <source>
        <dbReference type="Pfam" id="PF17885"/>
    </source>
</evidence>
<reference evidence="2 3" key="1">
    <citation type="submission" date="2013-07" db="EMBL/GenBank/DDBJ databases">
        <authorList>
            <consortium name="DOE Joint Genome Institute"/>
            <person name="Reeve W."/>
            <person name="Huntemann M."/>
            <person name="Han J."/>
            <person name="Chen A."/>
            <person name="Kyrpides N."/>
            <person name="Mavromatis K."/>
            <person name="Markowitz V."/>
            <person name="Palaniappan K."/>
            <person name="Ivanova N."/>
            <person name="Schaumberg A."/>
            <person name="Pati A."/>
            <person name="Liolios K."/>
            <person name="Nordberg H.P."/>
            <person name="Cantor M.N."/>
            <person name="Hua S.X."/>
            <person name="Woyke T."/>
        </authorList>
    </citation>
    <scope>NUCLEOTIDE SEQUENCE [LARGE SCALE GENOMIC DNA]</scope>
    <source>
        <strain evidence="2 3">DSM 43889</strain>
    </source>
</reference>
<dbReference type="Proteomes" id="UP000791080">
    <property type="component" value="Unassembled WGS sequence"/>
</dbReference>
<sequence length="411" mass="45309">MRRILIVGSGQSGLQLALSLQEQDYEVTVISARTPEEIRNARVTSTQVMFDTALQHERDHGLNLWEPETPQIKRKHLSATAPDGTRFVNWHGDFSAYAQSVDQRVKMATWLEMFQDRGGNVIIHPASVSDLDGLARLYDLTIVAAGRGELVDMFDRDPTRSRFTGPQRSVAIVYTHGLAPEDPDITIIGINLIGGHGELYIMPGLTHTGPCDILYVSAIPGGPLDRFGDSPGPREQLDRTVALFEEYAPWERDRFAGVRITDERSNLTGRVNPMVRKPVGRLPSGGAVLGMADVVVVNDPIAGQGANNASKCAASYLTSIVEHGDRPFDEEFMTATFERYWEYAQFSTRWSNTLLAPPEPHVLEVLAAGNTNPAVGDRITNGFNNPEDYTNFLFEEDKARAYLASLGQPAA</sequence>
<accession>A0ABT1JCA6</accession>
<dbReference type="Gene3D" id="3.50.50.60">
    <property type="entry name" value="FAD/NAD(P)-binding domain"/>
    <property type="match status" value="3"/>
</dbReference>
<dbReference type="RefSeq" id="WP_026419187.1">
    <property type="nucleotide sequence ID" value="NZ_AUBJ02000001.1"/>
</dbReference>
<evidence type="ECO:0000313" key="3">
    <source>
        <dbReference type="Proteomes" id="UP000791080"/>
    </source>
</evidence>
<protein>
    <submittedName>
        <fullName evidence="2">2-polyprenyl-6-methoxyphenol hydroxylase</fullName>
    </submittedName>
</protein>
<proteinExistence type="predicted"/>
<dbReference type="EMBL" id="AUBJ02000001">
    <property type="protein sequence ID" value="MCP2329776.1"/>
    <property type="molecule type" value="Genomic_DNA"/>
</dbReference>
<reference evidence="2 3" key="2">
    <citation type="submission" date="2022-06" db="EMBL/GenBank/DDBJ databases">
        <title>Genomic Encyclopedia of Type Strains, Phase I: the one thousand microbial genomes (KMG-I) project.</title>
        <authorList>
            <person name="Kyrpides N."/>
        </authorList>
    </citation>
    <scope>NUCLEOTIDE SEQUENCE [LARGE SCALE GENOMIC DNA]</scope>
    <source>
        <strain evidence="2 3">DSM 43889</strain>
    </source>
</reference>
<keyword evidence="3" id="KW-1185">Reference proteome</keyword>
<dbReference type="InterPro" id="IPR041654">
    <property type="entry name" value="StyA_sbd"/>
</dbReference>
<dbReference type="SUPFAM" id="SSF51905">
    <property type="entry name" value="FAD/NAD(P)-binding domain"/>
    <property type="match status" value="1"/>
</dbReference>
<dbReference type="InterPro" id="IPR036188">
    <property type="entry name" value="FAD/NAD-bd_sf"/>
</dbReference>
<feature type="domain" description="Styrene monooxygenase StyA putative substrate binding" evidence="1">
    <location>
        <begin position="146"/>
        <end position="254"/>
    </location>
</feature>
<organism evidence="2 3">
    <name type="scientific">Actinoalloteichus caeruleus DSM 43889</name>
    <dbReference type="NCBI Taxonomy" id="1120930"/>
    <lineage>
        <taxon>Bacteria</taxon>
        <taxon>Bacillati</taxon>
        <taxon>Actinomycetota</taxon>
        <taxon>Actinomycetes</taxon>
        <taxon>Pseudonocardiales</taxon>
        <taxon>Pseudonocardiaceae</taxon>
        <taxon>Actinoalloteichus</taxon>
        <taxon>Actinoalloteichus cyanogriseus</taxon>
    </lineage>
</organism>
<gene>
    <name evidence="2" type="ORF">G443_000046</name>
</gene>
<comment type="caution">
    <text evidence="2">The sequence shown here is derived from an EMBL/GenBank/DDBJ whole genome shotgun (WGS) entry which is preliminary data.</text>
</comment>
<name>A0ABT1JCA6_ACTCY</name>
<evidence type="ECO:0000313" key="2">
    <source>
        <dbReference type="EMBL" id="MCP2329776.1"/>
    </source>
</evidence>